<dbReference type="EMBL" id="JAPFQI010000003">
    <property type="protein sequence ID" value="MCW8085374.1"/>
    <property type="molecule type" value="Genomic_DNA"/>
</dbReference>
<gene>
    <name evidence="8" type="ORF">OF850_07035</name>
</gene>
<dbReference type="Proteomes" id="UP001526430">
    <property type="component" value="Unassembled WGS sequence"/>
</dbReference>
<comment type="similarity">
    <text evidence="2">Belongs to the nucleobase:cation symporter-2 (NCS2) (TC 2.A.40) family.</text>
</comment>
<evidence type="ECO:0000256" key="2">
    <source>
        <dbReference type="ARBA" id="ARBA00008821"/>
    </source>
</evidence>
<keyword evidence="9" id="KW-1185">Reference proteome</keyword>
<evidence type="ECO:0000256" key="4">
    <source>
        <dbReference type="ARBA" id="ARBA00022692"/>
    </source>
</evidence>
<keyword evidence="3" id="KW-0813">Transport</keyword>
<proteinExistence type="inferred from homology"/>
<feature type="transmembrane region" description="Helical" evidence="7">
    <location>
        <begin position="204"/>
        <end position="224"/>
    </location>
</feature>
<evidence type="ECO:0000256" key="5">
    <source>
        <dbReference type="ARBA" id="ARBA00022989"/>
    </source>
</evidence>
<accession>A0ABT3NUY1</accession>
<keyword evidence="4 7" id="KW-0812">Transmembrane</keyword>
<name>A0ABT3NUY1_9PROT</name>
<dbReference type="InterPro" id="IPR006043">
    <property type="entry name" value="NCS2"/>
</dbReference>
<comment type="caution">
    <text evidence="8">The sequence shown here is derived from an EMBL/GenBank/DDBJ whole genome shotgun (WGS) entry which is preliminary data.</text>
</comment>
<feature type="transmembrane region" description="Helical" evidence="7">
    <location>
        <begin position="419"/>
        <end position="442"/>
    </location>
</feature>
<evidence type="ECO:0000313" key="9">
    <source>
        <dbReference type="Proteomes" id="UP001526430"/>
    </source>
</evidence>
<comment type="subcellular location">
    <subcellularLocation>
        <location evidence="1">Membrane</location>
        <topology evidence="1">Multi-pass membrane protein</topology>
    </subcellularLocation>
</comment>
<reference evidence="8 9" key="1">
    <citation type="submission" date="2022-10" db="EMBL/GenBank/DDBJ databases">
        <title>Roseococcus glaciei nov., sp. nov., isolated from glacier.</title>
        <authorList>
            <person name="Liu Q."/>
            <person name="Xin Y.-H."/>
        </authorList>
    </citation>
    <scope>NUCLEOTIDE SEQUENCE [LARGE SCALE GENOMIC DNA]</scope>
    <source>
        <strain evidence="8 9">MDT2-1-1</strain>
    </source>
</reference>
<evidence type="ECO:0000256" key="6">
    <source>
        <dbReference type="ARBA" id="ARBA00023136"/>
    </source>
</evidence>
<evidence type="ECO:0000256" key="7">
    <source>
        <dbReference type="SAM" id="Phobius"/>
    </source>
</evidence>
<evidence type="ECO:0000256" key="1">
    <source>
        <dbReference type="ARBA" id="ARBA00004141"/>
    </source>
</evidence>
<feature type="transmembrane region" description="Helical" evidence="7">
    <location>
        <begin position="335"/>
        <end position="359"/>
    </location>
</feature>
<feature type="transmembrane region" description="Helical" evidence="7">
    <location>
        <begin position="178"/>
        <end position="197"/>
    </location>
</feature>
<keyword evidence="5 7" id="KW-1133">Transmembrane helix</keyword>
<feature type="transmembrane region" description="Helical" evidence="7">
    <location>
        <begin position="63"/>
        <end position="83"/>
    </location>
</feature>
<feature type="transmembrane region" description="Helical" evidence="7">
    <location>
        <begin position="148"/>
        <end position="166"/>
    </location>
</feature>
<evidence type="ECO:0000313" key="8">
    <source>
        <dbReference type="EMBL" id="MCW8085374.1"/>
    </source>
</evidence>
<keyword evidence="6 7" id="KW-0472">Membrane</keyword>
<evidence type="ECO:0008006" key="10">
    <source>
        <dbReference type="Google" id="ProtNLM"/>
    </source>
</evidence>
<dbReference type="Pfam" id="PF00860">
    <property type="entry name" value="Xan_ur_permease"/>
    <property type="match status" value="1"/>
</dbReference>
<organism evidence="8 9">
    <name type="scientific">Sabulicella glaciei</name>
    <dbReference type="NCBI Taxonomy" id="2984948"/>
    <lineage>
        <taxon>Bacteria</taxon>
        <taxon>Pseudomonadati</taxon>
        <taxon>Pseudomonadota</taxon>
        <taxon>Alphaproteobacteria</taxon>
        <taxon>Acetobacterales</taxon>
        <taxon>Acetobacteraceae</taxon>
        <taxon>Sabulicella</taxon>
    </lineage>
</organism>
<feature type="transmembrane region" description="Helical" evidence="7">
    <location>
        <begin position="365"/>
        <end position="385"/>
    </location>
</feature>
<sequence>MSFERARDKRRTRPEGVVFALDEAAPAGASLGLATQHIAVQAIYLVLPVVAASAFGLDARGAANFISLALLGCVILQVLQALTRGPLGAGYQMPSIPTPVMLGAVLLAAGAGLGPAQAGALLLVAGGFAIAATFLIPRPQALVPTEIAGVVVFLLGASLLPVMLDVLKVVGRPFETEIPWDILITFLSFAVMGAVALRGRALAPYGMLIGAAVGIGMSALGGQLEPDGTSTLSVNPWFAWPEPVAPRFDGLSLGLVLAFVFAVFPAKATILGNLVAFQRASDGAWERPDGPPLRRGLLAHGVALAASGAMGAMAPGPSSACVGLSIANRTLSLRIVWVGAALLLLLALSPKLVALFILIPPPVKAAMLLYVACFMIATGCQLITVRMLDIRRSLVVGLGLVMGFAVLIAPATFREYLPALASALTLGALAAFVLHLATLPLVAREARFTLKLGEGLHREAEDRATALGGAWGARRDTMVRVQDFLVELGELLASRGVAEAQVTARGMEGSVTVTVSHSGAPLPKPAARPDIADLEGSEEAQAAFALWLATRQAARIGQSPGEIRVAFPD</sequence>
<dbReference type="PANTHER" id="PTHR42810">
    <property type="entry name" value="PURINE PERMEASE C1399.01C-RELATED"/>
    <property type="match status" value="1"/>
</dbReference>
<feature type="transmembrane region" description="Helical" evidence="7">
    <location>
        <begin position="119"/>
        <end position="136"/>
    </location>
</feature>
<protein>
    <recommendedName>
        <fullName evidence="10">Xanthine permease</fullName>
    </recommendedName>
</protein>
<dbReference type="PANTHER" id="PTHR42810:SF2">
    <property type="entry name" value="PURINE PERMEASE C1399.01C-RELATED"/>
    <property type="match status" value="1"/>
</dbReference>
<feature type="transmembrane region" description="Helical" evidence="7">
    <location>
        <begin position="394"/>
        <end position="413"/>
    </location>
</feature>
<dbReference type="RefSeq" id="WP_301589265.1">
    <property type="nucleotide sequence ID" value="NZ_JAPFQI010000003.1"/>
</dbReference>
<evidence type="ECO:0000256" key="3">
    <source>
        <dbReference type="ARBA" id="ARBA00022448"/>
    </source>
</evidence>